<accession>A0A1F8FE04</accession>
<dbReference type="InterPro" id="IPR029063">
    <property type="entry name" value="SAM-dependent_MTases_sf"/>
</dbReference>
<dbReference type="Proteomes" id="UP000178197">
    <property type="component" value="Unassembled WGS sequence"/>
</dbReference>
<feature type="binding site" evidence="7 8">
    <location>
        <position position="125"/>
    </location>
    <ligand>
        <name>S-adenosyl-L-methionine</name>
        <dbReference type="ChEBI" id="CHEBI:59789"/>
    </ligand>
</feature>
<dbReference type="NCBIfam" id="TIGR00755">
    <property type="entry name" value="ksgA"/>
    <property type="match status" value="1"/>
</dbReference>
<comment type="caution">
    <text evidence="10">The sequence shown here is derived from an EMBL/GenBank/DDBJ whole genome shotgun (WGS) entry which is preliminary data.</text>
</comment>
<organism evidence="10 11">
    <name type="scientific">Candidatus Yanofskybacteria bacterium RIFCSPHIGHO2_02_FULL_43_15c</name>
    <dbReference type="NCBI Taxonomy" id="1802679"/>
    <lineage>
        <taxon>Bacteria</taxon>
        <taxon>Candidatus Yanofskyibacteriota</taxon>
    </lineage>
</organism>
<dbReference type="InterPro" id="IPR020596">
    <property type="entry name" value="rRNA_Ade_Mease_Trfase_CS"/>
</dbReference>
<evidence type="ECO:0000256" key="6">
    <source>
        <dbReference type="ARBA" id="ARBA00022884"/>
    </source>
</evidence>
<protein>
    <recommendedName>
        <fullName evidence="7">Ribosomal RNA small subunit methyltransferase A</fullName>
        <ecNumber evidence="7">2.1.1.182</ecNumber>
    </recommendedName>
    <alternativeName>
        <fullName evidence="7">16S rRNA (adenine(1518)-N(6)/adenine(1519)-N(6))-dimethyltransferase</fullName>
    </alternativeName>
    <alternativeName>
        <fullName evidence="7">16S rRNA dimethyladenosine transferase</fullName>
    </alternativeName>
    <alternativeName>
        <fullName evidence="7">16S rRNA dimethylase</fullName>
    </alternativeName>
    <alternativeName>
        <fullName evidence="7">S-adenosylmethionine-6-N', N'-adenosyl(rRNA) dimethyltransferase</fullName>
    </alternativeName>
</protein>
<comment type="similarity">
    <text evidence="7">Belongs to the class I-like SAM-binding methyltransferase superfamily. rRNA adenine N(6)-methyltransferase family. RsmA subfamily.</text>
</comment>
<dbReference type="AlphaFoldDB" id="A0A1F8FE04"/>
<dbReference type="Pfam" id="PF00398">
    <property type="entry name" value="RrnaAD"/>
    <property type="match status" value="1"/>
</dbReference>
<sequence>MTKSYPHTRSNLVQKKSLGQNFLVNEKVYQFMVQEIAPQKGEVIIEVGPGEGVLTEHLAKSEARIIAVEKDHRLIPSLKEKFKDQKNVTITEEDILKFDPKKLRFDLFADPRSNLGIFNYKLVGNIPYYLTSHLLRITLEDWPKPKSILFMVQKEVAQRMTAKPPRMNLLALSVQFFAKAKIVKKISRGNFRPTPKVDSALVKIIPKEKFAFDKLFQKNFFQLAQAAFQNKRKQILNSLTNNLTYRAALFVQGSPVSFKDFLNQKMAGAGIEPTRRPESLSVEEWERITKAFWPEQLSA</sequence>
<feature type="binding site" evidence="7 8">
    <location>
        <position position="48"/>
    </location>
    <ligand>
        <name>S-adenosyl-L-methionine</name>
        <dbReference type="ChEBI" id="CHEBI:59789"/>
    </ligand>
</feature>
<feature type="binding site" evidence="7 8">
    <location>
        <position position="21"/>
    </location>
    <ligand>
        <name>S-adenosyl-L-methionine</name>
        <dbReference type="ChEBI" id="CHEBI:59789"/>
    </ligand>
</feature>
<evidence type="ECO:0000256" key="5">
    <source>
        <dbReference type="ARBA" id="ARBA00022691"/>
    </source>
</evidence>
<dbReference type="PROSITE" id="PS51689">
    <property type="entry name" value="SAM_RNA_A_N6_MT"/>
    <property type="match status" value="1"/>
</dbReference>
<reference evidence="10 11" key="1">
    <citation type="journal article" date="2016" name="Nat. Commun.">
        <title>Thousands of microbial genomes shed light on interconnected biogeochemical processes in an aquifer system.</title>
        <authorList>
            <person name="Anantharaman K."/>
            <person name="Brown C.T."/>
            <person name="Hug L.A."/>
            <person name="Sharon I."/>
            <person name="Castelle C.J."/>
            <person name="Probst A.J."/>
            <person name="Thomas B.C."/>
            <person name="Singh A."/>
            <person name="Wilkins M.J."/>
            <person name="Karaoz U."/>
            <person name="Brodie E.L."/>
            <person name="Williams K.H."/>
            <person name="Hubbard S.S."/>
            <person name="Banfield J.F."/>
        </authorList>
    </citation>
    <scope>NUCLEOTIDE SEQUENCE [LARGE SCALE GENOMIC DNA]</scope>
</reference>
<gene>
    <name evidence="7" type="primary">rsmA</name>
    <name evidence="7" type="synonym">ksgA</name>
    <name evidence="10" type="ORF">A3C71_00970</name>
</gene>
<dbReference type="InterPro" id="IPR023165">
    <property type="entry name" value="rRNA_Ade_diMease-like_C"/>
</dbReference>
<comment type="function">
    <text evidence="7">Specifically dimethylates two adjacent adenosines (A1518 and A1519) in the loop of a conserved hairpin near the 3'-end of 16S rRNA in the 30S particle. May play a critical role in biogenesis of 30S subunits.</text>
</comment>
<evidence type="ECO:0000256" key="7">
    <source>
        <dbReference type="HAMAP-Rule" id="MF_00607"/>
    </source>
</evidence>
<dbReference type="EC" id="2.1.1.182" evidence="7"/>
<dbReference type="SMART" id="SM00650">
    <property type="entry name" value="rADc"/>
    <property type="match status" value="1"/>
</dbReference>
<comment type="subcellular location">
    <subcellularLocation>
        <location evidence="7">Cytoplasm</location>
    </subcellularLocation>
</comment>
<dbReference type="PROSITE" id="PS01131">
    <property type="entry name" value="RRNA_A_DIMETH"/>
    <property type="match status" value="1"/>
</dbReference>
<feature type="binding site" evidence="7 8">
    <location>
        <position position="23"/>
    </location>
    <ligand>
        <name>S-adenosyl-L-methionine</name>
        <dbReference type="ChEBI" id="CHEBI:59789"/>
    </ligand>
</feature>
<evidence type="ECO:0000313" key="11">
    <source>
        <dbReference type="Proteomes" id="UP000178197"/>
    </source>
</evidence>
<dbReference type="InterPro" id="IPR011530">
    <property type="entry name" value="rRNA_adenine_dimethylase"/>
</dbReference>
<dbReference type="InterPro" id="IPR020598">
    <property type="entry name" value="rRNA_Ade_methylase_Trfase_N"/>
</dbReference>
<evidence type="ECO:0000259" key="9">
    <source>
        <dbReference type="SMART" id="SM00650"/>
    </source>
</evidence>
<feature type="binding site" evidence="7 8">
    <location>
        <position position="69"/>
    </location>
    <ligand>
        <name>S-adenosyl-L-methionine</name>
        <dbReference type="ChEBI" id="CHEBI:59789"/>
    </ligand>
</feature>
<keyword evidence="5 7" id="KW-0949">S-adenosyl-L-methionine</keyword>
<keyword evidence="2 7" id="KW-0698">rRNA processing</keyword>
<dbReference type="Gene3D" id="3.40.50.150">
    <property type="entry name" value="Vaccinia Virus protein VP39"/>
    <property type="match status" value="1"/>
</dbReference>
<keyword evidence="1 7" id="KW-0963">Cytoplasm</keyword>
<evidence type="ECO:0000256" key="8">
    <source>
        <dbReference type="PROSITE-ProRule" id="PRU01026"/>
    </source>
</evidence>
<dbReference type="GO" id="GO:0003723">
    <property type="term" value="F:RNA binding"/>
    <property type="evidence" value="ECO:0007669"/>
    <property type="project" value="UniProtKB-UniRule"/>
</dbReference>
<dbReference type="SUPFAM" id="SSF53335">
    <property type="entry name" value="S-adenosyl-L-methionine-dependent methyltransferases"/>
    <property type="match status" value="1"/>
</dbReference>
<keyword evidence="3 7" id="KW-0489">Methyltransferase</keyword>
<proteinExistence type="inferred from homology"/>
<evidence type="ECO:0000313" key="10">
    <source>
        <dbReference type="EMBL" id="OGN11401.1"/>
    </source>
</evidence>
<evidence type="ECO:0000256" key="2">
    <source>
        <dbReference type="ARBA" id="ARBA00022552"/>
    </source>
</evidence>
<dbReference type="InterPro" id="IPR001737">
    <property type="entry name" value="KsgA/Erm"/>
</dbReference>
<keyword evidence="6 7" id="KW-0694">RNA-binding</keyword>
<dbReference type="GO" id="GO:0005829">
    <property type="term" value="C:cytosol"/>
    <property type="evidence" value="ECO:0007669"/>
    <property type="project" value="TreeGrafter"/>
</dbReference>
<evidence type="ECO:0000256" key="1">
    <source>
        <dbReference type="ARBA" id="ARBA00022490"/>
    </source>
</evidence>
<dbReference type="Gene3D" id="1.10.8.100">
    <property type="entry name" value="Ribosomal RNA adenine dimethylase-like, domain 2"/>
    <property type="match status" value="1"/>
</dbReference>
<dbReference type="HAMAP" id="MF_00607">
    <property type="entry name" value="16SrRNA_methyltr_A"/>
    <property type="match status" value="1"/>
</dbReference>
<dbReference type="EMBL" id="MGJT01000032">
    <property type="protein sequence ID" value="OGN11401.1"/>
    <property type="molecule type" value="Genomic_DNA"/>
</dbReference>
<name>A0A1F8FE04_9BACT</name>
<dbReference type="PANTHER" id="PTHR11727:SF7">
    <property type="entry name" value="DIMETHYLADENOSINE TRANSFERASE-RELATED"/>
    <property type="match status" value="1"/>
</dbReference>
<dbReference type="CDD" id="cd02440">
    <property type="entry name" value="AdoMet_MTases"/>
    <property type="match status" value="1"/>
</dbReference>
<feature type="binding site" evidence="7 8">
    <location>
        <position position="94"/>
    </location>
    <ligand>
        <name>S-adenosyl-L-methionine</name>
        <dbReference type="ChEBI" id="CHEBI:59789"/>
    </ligand>
</feature>
<dbReference type="PANTHER" id="PTHR11727">
    <property type="entry name" value="DIMETHYLADENOSINE TRANSFERASE"/>
    <property type="match status" value="1"/>
</dbReference>
<dbReference type="GO" id="GO:0052908">
    <property type="term" value="F:16S rRNA (adenine(1518)-N(6)/adenine(1519)-N(6))-dimethyltransferase activity"/>
    <property type="evidence" value="ECO:0007669"/>
    <property type="project" value="UniProtKB-EC"/>
</dbReference>
<evidence type="ECO:0000256" key="3">
    <source>
        <dbReference type="ARBA" id="ARBA00022603"/>
    </source>
</evidence>
<feature type="domain" description="Ribosomal RNA adenine methylase transferase N-terminal" evidence="9">
    <location>
        <begin position="32"/>
        <end position="208"/>
    </location>
</feature>
<evidence type="ECO:0000256" key="4">
    <source>
        <dbReference type="ARBA" id="ARBA00022679"/>
    </source>
</evidence>
<comment type="catalytic activity">
    <reaction evidence="7">
        <text>adenosine(1518)/adenosine(1519) in 16S rRNA + 4 S-adenosyl-L-methionine = N(6)-dimethyladenosine(1518)/N(6)-dimethyladenosine(1519) in 16S rRNA + 4 S-adenosyl-L-homocysteine + 4 H(+)</text>
        <dbReference type="Rhea" id="RHEA:19609"/>
        <dbReference type="Rhea" id="RHEA-COMP:10232"/>
        <dbReference type="Rhea" id="RHEA-COMP:10233"/>
        <dbReference type="ChEBI" id="CHEBI:15378"/>
        <dbReference type="ChEBI" id="CHEBI:57856"/>
        <dbReference type="ChEBI" id="CHEBI:59789"/>
        <dbReference type="ChEBI" id="CHEBI:74411"/>
        <dbReference type="ChEBI" id="CHEBI:74493"/>
        <dbReference type="EC" id="2.1.1.182"/>
    </reaction>
</comment>
<keyword evidence="4 7" id="KW-0808">Transferase</keyword>